<organism evidence="1 2">
    <name type="scientific">Callosobruchus maculatus</name>
    <name type="common">Southern cowpea weevil</name>
    <name type="synonym">Pulse bruchid</name>
    <dbReference type="NCBI Taxonomy" id="64391"/>
    <lineage>
        <taxon>Eukaryota</taxon>
        <taxon>Metazoa</taxon>
        <taxon>Ecdysozoa</taxon>
        <taxon>Arthropoda</taxon>
        <taxon>Hexapoda</taxon>
        <taxon>Insecta</taxon>
        <taxon>Pterygota</taxon>
        <taxon>Neoptera</taxon>
        <taxon>Endopterygota</taxon>
        <taxon>Coleoptera</taxon>
        <taxon>Polyphaga</taxon>
        <taxon>Cucujiformia</taxon>
        <taxon>Chrysomeloidea</taxon>
        <taxon>Chrysomelidae</taxon>
        <taxon>Bruchinae</taxon>
        <taxon>Bruchini</taxon>
        <taxon>Callosobruchus</taxon>
    </lineage>
</organism>
<dbReference type="Proteomes" id="UP000410492">
    <property type="component" value="Unassembled WGS sequence"/>
</dbReference>
<evidence type="ECO:0000313" key="1">
    <source>
        <dbReference type="EMBL" id="VEN43318.1"/>
    </source>
</evidence>
<keyword evidence="2" id="KW-1185">Reference proteome</keyword>
<dbReference type="AlphaFoldDB" id="A0A653C5Z6"/>
<proteinExistence type="predicted"/>
<sequence>MALRRLYDLAMEEDSSEDENFLIRRPRRSRWIREREENFEKYDDVDFAQRFRLSKAATVEILDLIIDDIDFPNDNYFRDVFKNGESADKLLMLSGIGHSYYDSSQCEYGPILASITKKHTDSERPVLEVSGYSINGALDYHTRHQRK</sequence>
<accession>A0A653C5Z6</accession>
<gene>
    <name evidence="1" type="ORF">CALMAC_LOCUS6498</name>
</gene>
<reference evidence="1 2" key="1">
    <citation type="submission" date="2019-01" db="EMBL/GenBank/DDBJ databases">
        <authorList>
            <person name="Sayadi A."/>
        </authorList>
    </citation>
    <scope>NUCLEOTIDE SEQUENCE [LARGE SCALE GENOMIC DNA]</scope>
</reference>
<protein>
    <submittedName>
        <fullName evidence="1">Uncharacterized protein</fullName>
    </submittedName>
</protein>
<evidence type="ECO:0000313" key="2">
    <source>
        <dbReference type="Proteomes" id="UP000410492"/>
    </source>
</evidence>
<dbReference type="EMBL" id="CAACVG010007037">
    <property type="protein sequence ID" value="VEN43318.1"/>
    <property type="molecule type" value="Genomic_DNA"/>
</dbReference>
<name>A0A653C5Z6_CALMS</name>